<dbReference type="Gene3D" id="1.25.40.10">
    <property type="entry name" value="Tetratricopeptide repeat domain"/>
    <property type="match status" value="1"/>
</dbReference>
<dbReference type="PANTHER" id="PTHR47310:SF2">
    <property type="entry name" value="PROTEIN FLUORESCENT IN BLUE LIGHT, CHLOROPLASTIC"/>
    <property type="match status" value="1"/>
</dbReference>
<dbReference type="AlphaFoldDB" id="A0A5A7QGR5"/>
<dbReference type="OrthoDB" id="286233at2759"/>
<keyword evidence="2" id="KW-1185">Reference proteome</keyword>
<dbReference type="InterPro" id="IPR011990">
    <property type="entry name" value="TPR-like_helical_dom_sf"/>
</dbReference>
<name>A0A5A7QGR5_STRAF</name>
<proteinExistence type="predicted"/>
<sequence length="121" mass="13720">MLIIDLHEVSSQSWHVDLLLKCDWYPTRDGVGLLESQLLSRVETVGWRRLRNSGGGEGILVAVVWWTCGGCERGGWRRDGEGEESGNMEAYGAITDCYTELGDLERATKYYDQYISRLQSE</sequence>
<dbReference type="Proteomes" id="UP000325081">
    <property type="component" value="Unassembled WGS sequence"/>
</dbReference>
<dbReference type="PANTHER" id="PTHR47310">
    <property type="entry name" value="PROTEIN FLUORESCENT IN BLUE LIGHT, CHLOROPLASTIC"/>
    <property type="match status" value="1"/>
</dbReference>
<evidence type="ECO:0000313" key="1">
    <source>
        <dbReference type="EMBL" id="GER44515.1"/>
    </source>
</evidence>
<evidence type="ECO:0000313" key="2">
    <source>
        <dbReference type="Proteomes" id="UP000325081"/>
    </source>
</evidence>
<accession>A0A5A7QGR5</accession>
<dbReference type="GO" id="GO:0015995">
    <property type="term" value="P:chlorophyll biosynthetic process"/>
    <property type="evidence" value="ECO:0007669"/>
    <property type="project" value="InterPro"/>
</dbReference>
<protein>
    <submittedName>
        <fullName evidence="1">Tetratricopeptide repeat protein</fullName>
    </submittedName>
</protein>
<reference evidence="2" key="1">
    <citation type="journal article" date="2019" name="Curr. Biol.">
        <title>Genome Sequence of Striga asiatica Provides Insight into the Evolution of Plant Parasitism.</title>
        <authorList>
            <person name="Yoshida S."/>
            <person name="Kim S."/>
            <person name="Wafula E.K."/>
            <person name="Tanskanen J."/>
            <person name="Kim Y.M."/>
            <person name="Honaas L."/>
            <person name="Yang Z."/>
            <person name="Spallek T."/>
            <person name="Conn C.E."/>
            <person name="Ichihashi Y."/>
            <person name="Cheong K."/>
            <person name="Cui S."/>
            <person name="Der J.P."/>
            <person name="Gundlach H."/>
            <person name="Jiao Y."/>
            <person name="Hori C."/>
            <person name="Ishida J.K."/>
            <person name="Kasahara H."/>
            <person name="Kiba T."/>
            <person name="Kim M.S."/>
            <person name="Koo N."/>
            <person name="Laohavisit A."/>
            <person name="Lee Y.H."/>
            <person name="Lumba S."/>
            <person name="McCourt P."/>
            <person name="Mortimer J.C."/>
            <person name="Mutuku J.M."/>
            <person name="Nomura T."/>
            <person name="Sasaki-Sekimoto Y."/>
            <person name="Seto Y."/>
            <person name="Wang Y."/>
            <person name="Wakatake T."/>
            <person name="Sakakibara H."/>
            <person name="Demura T."/>
            <person name="Yamaguchi S."/>
            <person name="Yoneyama K."/>
            <person name="Manabe R.I."/>
            <person name="Nelson D.C."/>
            <person name="Schulman A.H."/>
            <person name="Timko M.P."/>
            <person name="dePamphilis C.W."/>
            <person name="Choi D."/>
            <person name="Shirasu K."/>
        </authorList>
    </citation>
    <scope>NUCLEOTIDE SEQUENCE [LARGE SCALE GENOMIC DNA]</scope>
    <source>
        <strain evidence="2">cv. UVA1</strain>
    </source>
</reference>
<gene>
    <name evidence="1" type="ORF">STAS_21419</name>
</gene>
<dbReference type="InterPro" id="IPR044243">
    <property type="entry name" value="FLU"/>
</dbReference>
<comment type="caution">
    <text evidence="1">The sequence shown here is derived from an EMBL/GenBank/DDBJ whole genome shotgun (WGS) entry which is preliminary data.</text>
</comment>
<dbReference type="EMBL" id="BKCP01006982">
    <property type="protein sequence ID" value="GER44515.1"/>
    <property type="molecule type" value="Genomic_DNA"/>
</dbReference>
<organism evidence="1 2">
    <name type="scientific">Striga asiatica</name>
    <name type="common">Asiatic witchweed</name>
    <name type="synonym">Buchnera asiatica</name>
    <dbReference type="NCBI Taxonomy" id="4170"/>
    <lineage>
        <taxon>Eukaryota</taxon>
        <taxon>Viridiplantae</taxon>
        <taxon>Streptophyta</taxon>
        <taxon>Embryophyta</taxon>
        <taxon>Tracheophyta</taxon>
        <taxon>Spermatophyta</taxon>
        <taxon>Magnoliopsida</taxon>
        <taxon>eudicotyledons</taxon>
        <taxon>Gunneridae</taxon>
        <taxon>Pentapetalae</taxon>
        <taxon>asterids</taxon>
        <taxon>lamiids</taxon>
        <taxon>Lamiales</taxon>
        <taxon>Orobanchaceae</taxon>
        <taxon>Buchnereae</taxon>
        <taxon>Striga</taxon>
    </lineage>
</organism>